<keyword evidence="2" id="KW-1185">Reference proteome</keyword>
<proteinExistence type="predicted"/>
<evidence type="ECO:0000313" key="2">
    <source>
        <dbReference type="Proteomes" id="UP001233999"/>
    </source>
</evidence>
<name>A0AAD8ABB8_DIPPU</name>
<dbReference type="EMBL" id="JASPKZ010002332">
    <property type="protein sequence ID" value="KAJ9595530.1"/>
    <property type="molecule type" value="Genomic_DNA"/>
</dbReference>
<evidence type="ECO:0000313" key="1">
    <source>
        <dbReference type="EMBL" id="KAJ9595530.1"/>
    </source>
</evidence>
<accession>A0AAD8ABB8</accession>
<organism evidence="1 2">
    <name type="scientific">Diploptera punctata</name>
    <name type="common">Pacific beetle cockroach</name>
    <dbReference type="NCBI Taxonomy" id="6984"/>
    <lineage>
        <taxon>Eukaryota</taxon>
        <taxon>Metazoa</taxon>
        <taxon>Ecdysozoa</taxon>
        <taxon>Arthropoda</taxon>
        <taxon>Hexapoda</taxon>
        <taxon>Insecta</taxon>
        <taxon>Pterygota</taxon>
        <taxon>Neoptera</taxon>
        <taxon>Polyneoptera</taxon>
        <taxon>Dictyoptera</taxon>
        <taxon>Blattodea</taxon>
        <taxon>Blaberoidea</taxon>
        <taxon>Blaberidae</taxon>
        <taxon>Diplopterinae</taxon>
        <taxon>Diploptera</taxon>
    </lineage>
</organism>
<dbReference type="AlphaFoldDB" id="A0AAD8ABB8"/>
<reference evidence="1" key="2">
    <citation type="submission" date="2023-05" db="EMBL/GenBank/DDBJ databases">
        <authorList>
            <person name="Fouks B."/>
        </authorList>
    </citation>
    <scope>NUCLEOTIDE SEQUENCE</scope>
    <source>
        <strain evidence="1">Stay&amp;Tobe</strain>
        <tissue evidence="1">Testes</tissue>
    </source>
</reference>
<comment type="caution">
    <text evidence="1">The sequence shown here is derived from an EMBL/GenBank/DDBJ whole genome shotgun (WGS) entry which is preliminary data.</text>
</comment>
<sequence length="86" mass="9867">SSTCSLIYMCLVQKADQYQNIKKNKCTEAESLGQCGWCEYIIKIMLISWQVVQKPINNSYEKIKTLKSGLSLGYEIEIGHVFRLSK</sequence>
<gene>
    <name evidence="1" type="ORF">L9F63_013295</name>
</gene>
<feature type="non-terminal residue" evidence="1">
    <location>
        <position position="1"/>
    </location>
</feature>
<reference evidence="1" key="1">
    <citation type="journal article" date="2023" name="IScience">
        <title>Live-bearing cockroach genome reveals convergent evolutionary mechanisms linked to viviparity in insects and beyond.</title>
        <authorList>
            <person name="Fouks B."/>
            <person name="Harrison M.C."/>
            <person name="Mikhailova A.A."/>
            <person name="Marchal E."/>
            <person name="English S."/>
            <person name="Carruthers M."/>
            <person name="Jennings E.C."/>
            <person name="Chiamaka E.L."/>
            <person name="Frigard R.A."/>
            <person name="Pippel M."/>
            <person name="Attardo G.M."/>
            <person name="Benoit J.B."/>
            <person name="Bornberg-Bauer E."/>
            <person name="Tobe S.S."/>
        </authorList>
    </citation>
    <scope>NUCLEOTIDE SEQUENCE</scope>
    <source>
        <strain evidence="1">Stay&amp;Tobe</strain>
    </source>
</reference>
<protein>
    <submittedName>
        <fullName evidence="1">Uncharacterized protein</fullName>
    </submittedName>
</protein>
<feature type="non-terminal residue" evidence="1">
    <location>
        <position position="86"/>
    </location>
</feature>
<dbReference type="Proteomes" id="UP001233999">
    <property type="component" value="Unassembled WGS sequence"/>
</dbReference>